<evidence type="ECO:0008006" key="4">
    <source>
        <dbReference type="Google" id="ProtNLM"/>
    </source>
</evidence>
<proteinExistence type="predicted"/>
<name>A0A2A3YZG3_BREAU</name>
<protein>
    <recommendedName>
        <fullName evidence="4">Collagen-like protein</fullName>
    </recommendedName>
</protein>
<evidence type="ECO:0000256" key="1">
    <source>
        <dbReference type="SAM" id="MobiDB-lite"/>
    </source>
</evidence>
<feature type="compositionally biased region" description="Gly residues" evidence="1">
    <location>
        <begin position="108"/>
        <end position="121"/>
    </location>
</feature>
<evidence type="ECO:0000313" key="3">
    <source>
        <dbReference type="Proteomes" id="UP000218620"/>
    </source>
</evidence>
<gene>
    <name evidence="2" type="ORF">CIK65_00885</name>
</gene>
<reference evidence="2 3" key="1">
    <citation type="journal article" date="2017" name="Elife">
        <title>Extensive horizontal gene transfer in cheese-associated bacteria.</title>
        <authorList>
            <person name="Bonham K.S."/>
            <person name="Wolfe B.E."/>
            <person name="Dutton R.J."/>
        </authorList>
    </citation>
    <scope>NUCLEOTIDE SEQUENCE [LARGE SCALE GENOMIC DNA]</scope>
    <source>
        <strain evidence="2 3">962_8</strain>
    </source>
</reference>
<dbReference type="Proteomes" id="UP000218620">
    <property type="component" value="Unassembled WGS sequence"/>
</dbReference>
<dbReference type="EMBL" id="NRGQ01000002">
    <property type="protein sequence ID" value="PCC44750.1"/>
    <property type="molecule type" value="Genomic_DNA"/>
</dbReference>
<feature type="compositionally biased region" description="Low complexity" evidence="1">
    <location>
        <begin position="129"/>
        <end position="150"/>
    </location>
</feature>
<evidence type="ECO:0000313" key="2">
    <source>
        <dbReference type="EMBL" id="PCC44750.1"/>
    </source>
</evidence>
<dbReference type="PANTHER" id="PTHR24637">
    <property type="entry name" value="COLLAGEN"/>
    <property type="match status" value="1"/>
</dbReference>
<feature type="region of interest" description="Disordered" evidence="1">
    <location>
        <begin position="61"/>
        <end position="187"/>
    </location>
</feature>
<organism evidence="2 3">
    <name type="scientific">Brevibacterium aurantiacum</name>
    <dbReference type="NCBI Taxonomy" id="273384"/>
    <lineage>
        <taxon>Bacteria</taxon>
        <taxon>Bacillati</taxon>
        <taxon>Actinomycetota</taxon>
        <taxon>Actinomycetes</taxon>
        <taxon>Micrococcales</taxon>
        <taxon>Brevibacteriaceae</taxon>
        <taxon>Brevibacterium</taxon>
    </lineage>
</organism>
<dbReference type="AlphaFoldDB" id="A0A2A3YZG3"/>
<comment type="caution">
    <text evidence="2">The sequence shown here is derived from an EMBL/GenBank/DDBJ whole genome shotgun (WGS) entry which is preliminary data.</text>
</comment>
<accession>A0A2A3YZG3</accession>
<sequence length="228" mass="22469">MLFAALACLAWTIWSINTSKQEADDATMSANALADQVEQACDEGSVKVDGRDICVKAQQVKKNVDQSQAGPAGPPGPRGMPGSRSTVPGPAGKPGQDGQDSDIPGPAGQPGGQGEQGGQGAPGEDSDIPGPAGQAGAPGKDSTIPGPAGAKGERGEKGESIVGPPGAKGEPGSKGEKGSSGRGISDVTCTADSDWLFEFTDGTSVTVAGPCRAQQAVPPPTTAPTTAP</sequence>